<reference evidence="1" key="1">
    <citation type="submission" date="2023-07" db="EMBL/GenBank/DDBJ databases">
        <title>draft genome sequence of fig (Ficus carica).</title>
        <authorList>
            <person name="Takahashi T."/>
            <person name="Nishimura K."/>
        </authorList>
    </citation>
    <scope>NUCLEOTIDE SEQUENCE</scope>
</reference>
<protein>
    <submittedName>
        <fullName evidence="1">Uncharacterized protein</fullName>
    </submittedName>
</protein>
<keyword evidence="2" id="KW-1185">Reference proteome</keyword>
<comment type="caution">
    <text evidence="1">The sequence shown here is derived from an EMBL/GenBank/DDBJ whole genome shotgun (WGS) entry which is preliminary data.</text>
</comment>
<dbReference type="Proteomes" id="UP001187192">
    <property type="component" value="Unassembled WGS sequence"/>
</dbReference>
<gene>
    <name evidence="1" type="ORF">TIFTF001_016052</name>
</gene>
<proteinExistence type="predicted"/>
<accession>A0AA88A702</accession>
<evidence type="ECO:0000313" key="2">
    <source>
        <dbReference type="Proteomes" id="UP001187192"/>
    </source>
</evidence>
<name>A0AA88A702_FICCA</name>
<sequence length="69" mass="7716">MTPIVFRTGEGEGVSSICCTTLRSLDSLPSPQVSLPLSVRNSRRWPFFSNSATSARNALQSMVWWPWSQ</sequence>
<dbReference type="EMBL" id="BTGU01000024">
    <property type="protein sequence ID" value="GMN46865.1"/>
    <property type="molecule type" value="Genomic_DNA"/>
</dbReference>
<evidence type="ECO:0000313" key="1">
    <source>
        <dbReference type="EMBL" id="GMN46865.1"/>
    </source>
</evidence>
<dbReference type="AlphaFoldDB" id="A0AA88A702"/>
<organism evidence="1 2">
    <name type="scientific">Ficus carica</name>
    <name type="common">Common fig</name>
    <dbReference type="NCBI Taxonomy" id="3494"/>
    <lineage>
        <taxon>Eukaryota</taxon>
        <taxon>Viridiplantae</taxon>
        <taxon>Streptophyta</taxon>
        <taxon>Embryophyta</taxon>
        <taxon>Tracheophyta</taxon>
        <taxon>Spermatophyta</taxon>
        <taxon>Magnoliopsida</taxon>
        <taxon>eudicotyledons</taxon>
        <taxon>Gunneridae</taxon>
        <taxon>Pentapetalae</taxon>
        <taxon>rosids</taxon>
        <taxon>fabids</taxon>
        <taxon>Rosales</taxon>
        <taxon>Moraceae</taxon>
        <taxon>Ficeae</taxon>
        <taxon>Ficus</taxon>
    </lineage>
</organism>